<feature type="binding site" evidence="5">
    <location>
        <position position="300"/>
    </location>
    <ligand>
        <name>Zn(2+)</name>
        <dbReference type="ChEBI" id="CHEBI:29105"/>
    </ligand>
</feature>
<evidence type="ECO:0000313" key="8">
    <source>
        <dbReference type="Proteomes" id="UP001549122"/>
    </source>
</evidence>
<evidence type="ECO:0000256" key="4">
    <source>
        <dbReference type="ARBA" id="ARBA00022833"/>
    </source>
</evidence>
<feature type="domain" description="Hcy-binding" evidence="6">
    <location>
        <begin position="2"/>
        <end position="314"/>
    </location>
</feature>
<dbReference type="NCBIfam" id="NF007020">
    <property type="entry name" value="PRK09485.1"/>
    <property type="match status" value="1"/>
</dbReference>
<evidence type="ECO:0000256" key="5">
    <source>
        <dbReference type="PROSITE-ProRule" id="PRU00333"/>
    </source>
</evidence>
<feature type="binding site" evidence="5">
    <location>
        <position position="233"/>
    </location>
    <ligand>
        <name>Zn(2+)</name>
        <dbReference type="ChEBI" id="CHEBI:29105"/>
    </ligand>
</feature>
<sequence>MTTFKERLGEEGLLILDGALGTELESRGYDVSGNLWSAKYLLENPQVIKDIHLDYLLAGADLLTTSSYQATIPGLLAVGLTRNEAVELIGLTVRLAREARETFWESLTKEEQVGRLYPLIGGDVGPYAAFLADASEYTGDYAGVSVETLQAFHRERIAILLEAGVDFLCIETIPNRLEVQALLQLLAEEFPKSQAYLSLVSLDGKHLPDGTDLSELAQQVDRSRQVFAVGINCSAPAMLDQALECLKQGCQKPLLAYPNSGESYDVQTESWQAQPADSPSLLEWSRHWQARGAKILGGCCRTRPADIAVLAQGLRASDK</sequence>
<keyword evidence="2 5" id="KW-0808">Transferase</keyword>
<dbReference type="Proteomes" id="UP001549122">
    <property type="component" value="Unassembled WGS sequence"/>
</dbReference>
<dbReference type="InterPro" id="IPR003726">
    <property type="entry name" value="HCY_dom"/>
</dbReference>
<comment type="cofactor">
    <cofactor evidence="5">
        <name>Zn(2+)</name>
        <dbReference type="ChEBI" id="CHEBI:29105"/>
    </cofactor>
</comment>
<comment type="caution">
    <text evidence="7">The sequence shown here is derived from an EMBL/GenBank/DDBJ whole genome shotgun (WGS) entry which is preliminary data.</text>
</comment>
<dbReference type="EMBL" id="JBEPLO010000003">
    <property type="protein sequence ID" value="MET3557331.1"/>
    <property type="molecule type" value="Genomic_DNA"/>
</dbReference>
<dbReference type="RefSeq" id="WP_354364083.1">
    <property type="nucleotide sequence ID" value="NZ_JBEPLO010000003.1"/>
</dbReference>
<dbReference type="InterPro" id="IPR036589">
    <property type="entry name" value="HCY_dom_sf"/>
</dbReference>
<dbReference type="PIRSF" id="PIRSF037505">
    <property type="entry name" value="Betaine_HMT"/>
    <property type="match status" value="1"/>
</dbReference>
<keyword evidence="4 5" id="KW-0862">Zinc</keyword>
<dbReference type="PANTHER" id="PTHR46015">
    <property type="entry name" value="ZGC:172121"/>
    <property type="match status" value="1"/>
</dbReference>
<dbReference type="InterPro" id="IPR017226">
    <property type="entry name" value="BHMT-like"/>
</dbReference>
<dbReference type="Pfam" id="PF02574">
    <property type="entry name" value="S-methyl_trans"/>
    <property type="match status" value="1"/>
</dbReference>
<gene>
    <name evidence="7" type="ORF">ABID29_000440</name>
</gene>
<accession>A0ABV2FFK8</accession>
<organism evidence="7 8">
    <name type="scientific">Streptococcus rupicaprae</name>
    <dbReference type="NCBI Taxonomy" id="759619"/>
    <lineage>
        <taxon>Bacteria</taxon>
        <taxon>Bacillati</taxon>
        <taxon>Bacillota</taxon>
        <taxon>Bacilli</taxon>
        <taxon>Lactobacillales</taxon>
        <taxon>Streptococcaceae</taxon>
        <taxon>Streptococcus</taxon>
    </lineage>
</organism>
<evidence type="ECO:0000259" key="6">
    <source>
        <dbReference type="PROSITE" id="PS50970"/>
    </source>
</evidence>
<name>A0ABV2FFK8_9STRE</name>
<keyword evidence="1 5" id="KW-0489">Methyltransferase</keyword>
<dbReference type="PROSITE" id="PS50970">
    <property type="entry name" value="HCY"/>
    <property type="match status" value="1"/>
</dbReference>
<dbReference type="InterPro" id="IPR051486">
    <property type="entry name" value="Hcy_S-methyltransferase"/>
</dbReference>
<dbReference type="Gene3D" id="3.20.20.330">
    <property type="entry name" value="Homocysteine-binding-like domain"/>
    <property type="match status" value="1"/>
</dbReference>
<dbReference type="GO" id="GO:0008168">
    <property type="term" value="F:methyltransferase activity"/>
    <property type="evidence" value="ECO:0007669"/>
    <property type="project" value="UniProtKB-KW"/>
</dbReference>
<keyword evidence="3 5" id="KW-0479">Metal-binding</keyword>
<feature type="binding site" evidence="5">
    <location>
        <position position="299"/>
    </location>
    <ligand>
        <name>Zn(2+)</name>
        <dbReference type="ChEBI" id="CHEBI:29105"/>
    </ligand>
</feature>
<dbReference type="GO" id="GO:0032259">
    <property type="term" value="P:methylation"/>
    <property type="evidence" value="ECO:0007669"/>
    <property type="project" value="UniProtKB-KW"/>
</dbReference>
<evidence type="ECO:0000256" key="3">
    <source>
        <dbReference type="ARBA" id="ARBA00022723"/>
    </source>
</evidence>
<dbReference type="EC" id="2.1.1.10" evidence="7"/>
<proteinExistence type="predicted"/>
<dbReference type="SUPFAM" id="SSF82282">
    <property type="entry name" value="Homocysteine S-methyltransferase"/>
    <property type="match status" value="1"/>
</dbReference>
<protein>
    <submittedName>
        <fullName evidence="7">Homocysteine S-methyltransferase</fullName>
        <ecNumber evidence="7">2.1.1.10</ecNumber>
    </submittedName>
</protein>
<evidence type="ECO:0000256" key="1">
    <source>
        <dbReference type="ARBA" id="ARBA00022603"/>
    </source>
</evidence>
<keyword evidence="8" id="KW-1185">Reference proteome</keyword>
<evidence type="ECO:0000313" key="7">
    <source>
        <dbReference type="EMBL" id="MET3557331.1"/>
    </source>
</evidence>
<evidence type="ECO:0000256" key="2">
    <source>
        <dbReference type="ARBA" id="ARBA00022679"/>
    </source>
</evidence>
<dbReference type="PANTHER" id="PTHR46015:SF1">
    <property type="entry name" value="HOMOCYSTEINE S-METHYLTRANSFERASE-LIKE ISOFORM 1"/>
    <property type="match status" value="1"/>
</dbReference>
<reference evidence="7 8" key="1">
    <citation type="submission" date="2024-06" db="EMBL/GenBank/DDBJ databases">
        <title>Genomic Encyclopedia of Type Strains, Phase IV (KMG-IV): sequencing the most valuable type-strain genomes for metagenomic binning, comparative biology and taxonomic classification.</title>
        <authorList>
            <person name="Goeker M."/>
        </authorList>
    </citation>
    <scope>NUCLEOTIDE SEQUENCE [LARGE SCALE GENOMIC DNA]</scope>
    <source>
        <strain evidence="7 8">DSM 28303</strain>
    </source>
</reference>